<feature type="transmembrane region" description="Helical" evidence="10">
    <location>
        <begin position="164"/>
        <end position="181"/>
    </location>
</feature>
<comment type="subcellular location">
    <subcellularLocation>
        <location evidence="10">Cell membrane</location>
    </subcellularLocation>
    <subcellularLocation>
        <location evidence="1">Endomembrane system</location>
        <topology evidence="1">Multi-pass membrane protein</topology>
    </subcellularLocation>
</comment>
<dbReference type="Pfam" id="PF16192">
    <property type="entry name" value="PMT_4TMC"/>
    <property type="match status" value="1"/>
</dbReference>
<organism evidence="13 14">
    <name type="scientific">Corynebacterium durum F0235</name>
    <dbReference type="NCBI Taxonomy" id="1035195"/>
    <lineage>
        <taxon>Bacteria</taxon>
        <taxon>Bacillati</taxon>
        <taxon>Actinomycetota</taxon>
        <taxon>Actinomycetes</taxon>
        <taxon>Mycobacteriales</taxon>
        <taxon>Corynebacteriaceae</taxon>
        <taxon>Corynebacterium</taxon>
    </lineage>
</organism>
<feature type="transmembrane region" description="Helical" evidence="10">
    <location>
        <begin position="187"/>
        <end position="205"/>
    </location>
</feature>
<evidence type="ECO:0000259" key="11">
    <source>
        <dbReference type="Pfam" id="PF02366"/>
    </source>
</evidence>
<feature type="transmembrane region" description="Helical" evidence="10">
    <location>
        <begin position="136"/>
        <end position="157"/>
    </location>
</feature>
<keyword evidence="8 10" id="KW-0472">Membrane</keyword>
<keyword evidence="14" id="KW-1185">Reference proteome</keyword>
<evidence type="ECO:0000256" key="2">
    <source>
        <dbReference type="ARBA" id="ARBA00004922"/>
    </source>
</evidence>
<keyword evidence="7 10" id="KW-1133">Transmembrane helix</keyword>
<comment type="caution">
    <text evidence="13">The sequence shown here is derived from an EMBL/GenBank/DDBJ whole genome shotgun (WGS) entry which is preliminary data.</text>
</comment>
<evidence type="ECO:0000313" key="14">
    <source>
        <dbReference type="Proteomes" id="UP000010445"/>
    </source>
</evidence>
<dbReference type="HOGENOM" id="CLU_021079_1_0_11"/>
<dbReference type="InterPro" id="IPR032421">
    <property type="entry name" value="PMT_4TMC"/>
</dbReference>
<reference evidence="13 14" key="1">
    <citation type="submission" date="2012-05" db="EMBL/GenBank/DDBJ databases">
        <authorList>
            <person name="Weinstock G."/>
            <person name="Sodergren E."/>
            <person name="Lobos E.A."/>
            <person name="Fulton L."/>
            <person name="Fulton R."/>
            <person name="Courtney L."/>
            <person name="Fronick C."/>
            <person name="O'Laughlin M."/>
            <person name="Godfrey J."/>
            <person name="Wilson R.M."/>
            <person name="Miner T."/>
            <person name="Farmer C."/>
            <person name="Delehaunty K."/>
            <person name="Cordes M."/>
            <person name="Minx P."/>
            <person name="Tomlinson C."/>
            <person name="Chen J."/>
            <person name="Wollam A."/>
            <person name="Pepin K.H."/>
            <person name="Bhonagiri V."/>
            <person name="Zhang X."/>
            <person name="Suruliraj S."/>
            <person name="Warren W."/>
            <person name="Mitreva M."/>
            <person name="Mardis E.R."/>
            <person name="Wilson R.K."/>
        </authorList>
    </citation>
    <scope>NUCLEOTIDE SEQUENCE [LARGE SCALE GENOMIC DNA]</scope>
    <source>
        <strain evidence="13 14">F0235</strain>
    </source>
</reference>
<feature type="transmembrane region" description="Helical" evidence="10">
    <location>
        <begin position="406"/>
        <end position="429"/>
    </location>
</feature>
<feature type="transmembrane region" description="Helical" evidence="10">
    <location>
        <begin position="258"/>
        <end position="276"/>
    </location>
</feature>
<evidence type="ECO:0000256" key="3">
    <source>
        <dbReference type="ARBA" id="ARBA00007222"/>
    </source>
</evidence>
<dbReference type="EMBL" id="AMEM01000016">
    <property type="protein sequence ID" value="EKX90854.1"/>
    <property type="molecule type" value="Genomic_DNA"/>
</dbReference>
<comment type="pathway">
    <text evidence="2 10">Protein modification; protein glycosylation.</text>
</comment>
<dbReference type="OrthoDB" id="9776737at2"/>
<evidence type="ECO:0000256" key="4">
    <source>
        <dbReference type="ARBA" id="ARBA00022676"/>
    </source>
</evidence>
<feature type="domain" description="ArnT-like N-terminal" evidence="11">
    <location>
        <begin position="137"/>
        <end position="308"/>
    </location>
</feature>
<dbReference type="InterPro" id="IPR027005">
    <property type="entry name" value="PMT-like"/>
</dbReference>
<dbReference type="RefSeq" id="WP_006063159.1">
    <property type="nucleotide sequence ID" value="NZ_KB290830.1"/>
</dbReference>
<evidence type="ECO:0000256" key="7">
    <source>
        <dbReference type="ARBA" id="ARBA00022989"/>
    </source>
</evidence>
<protein>
    <recommendedName>
        <fullName evidence="9 10">Polyprenol-phosphate-mannose--protein mannosyltransferase</fullName>
        <ecNumber evidence="10">2.4.1.-</ecNumber>
    </recommendedName>
</protein>
<keyword evidence="10" id="KW-1003">Cell membrane</keyword>
<accession>L1MIU3</accession>
<evidence type="ECO:0000313" key="13">
    <source>
        <dbReference type="EMBL" id="EKX90854.1"/>
    </source>
</evidence>
<comment type="function">
    <text evidence="10">Protein O-mannosyltransferase that catalyzes the transfer of a single mannose residue from a polyprenol phospho-mannosyl lipidic donor to the hydroxyl group of selected serine and threonine residues in acceptor proteins.</text>
</comment>
<sequence>MGAVTEPPQQRTLQLTHDATHQAAQHSPDNGAIDPVIAAREPHILRWTRTDTWVFSIIAIATLVSRFVLITFATSGGTPVFDEKHYVPQAWDMVRSTTNPMIGGIESNPGFGLVVHPPLGKQLLALGEFVFGYSPLGWRIITALFGTATVLSIMGLARRVSHSTAVAAFAGTLALFDGVLLTASRFGMLDIFQAFFIVAAAYALARDHEQMNLRLHRAYVSGLCSVGELGPRFGFRWWRFICGIMLGSSLSVKWSGLYYIVFFGLLSVGLDMWLRHRYRIRRPILGSLAYDAFPAFASLVIVPVLLYVWSWRAWFAHETSIYRHSASNGDIDPNSPLMLLPDALAGWLHYHQTVLEFHSSLTSSNGHSHPWDSKPWSWLVAARPVLYYSSSNEHCFLSDGPCRSMIYLFGTPAIWWLTVPVVLWALWCLVVRRTMYVLIPLVAWAAGFLPWLATFDRQMYFFYAVPLVPFTIVLIALTLGQLGSTGQPLNQLRANRVTGLAQRLFGATTRTGALWVIAYLALVATMFFYFSPVLYGMEIPDSTYFELMWLRSWR</sequence>
<evidence type="ECO:0000256" key="5">
    <source>
        <dbReference type="ARBA" id="ARBA00022679"/>
    </source>
</evidence>
<comment type="similarity">
    <text evidence="3 10">Belongs to the glycosyltransferase 39 family.</text>
</comment>
<dbReference type="UniPathway" id="UPA00378"/>
<feature type="transmembrane region" description="Helical" evidence="10">
    <location>
        <begin position="436"/>
        <end position="454"/>
    </location>
</feature>
<feature type="transmembrane region" description="Helical" evidence="10">
    <location>
        <begin position="512"/>
        <end position="530"/>
    </location>
</feature>
<dbReference type="PATRIC" id="fig|1035195.3.peg.821"/>
<feature type="transmembrane region" description="Helical" evidence="10">
    <location>
        <begin position="288"/>
        <end position="309"/>
    </location>
</feature>
<evidence type="ECO:0000256" key="10">
    <source>
        <dbReference type="RuleBase" id="RU367007"/>
    </source>
</evidence>
<proteinExistence type="inferred from homology"/>
<evidence type="ECO:0000256" key="9">
    <source>
        <dbReference type="ARBA" id="ARBA00093617"/>
    </source>
</evidence>
<keyword evidence="4 10" id="KW-0328">Glycosyltransferase</keyword>
<dbReference type="GO" id="GO:0012505">
    <property type="term" value="C:endomembrane system"/>
    <property type="evidence" value="ECO:0007669"/>
    <property type="project" value="UniProtKB-SubCell"/>
</dbReference>
<dbReference type="GO" id="GO:0005886">
    <property type="term" value="C:plasma membrane"/>
    <property type="evidence" value="ECO:0007669"/>
    <property type="project" value="UniProtKB-SubCell"/>
</dbReference>
<gene>
    <name evidence="13" type="ORF">HMPREF9997_00918</name>
</gene>
<dbReference type="EC" id="2.4.1.-" evidence="10"/>
<evidence type="ECO:0000259" key="12">
    <source>
        <dbReference type="Pfam" id="PF16192"/>
    </source>
</evidence>
<dbReference type="PANTHER" id="PTHR10050:SF46">
    <property type="entry name" value="PROTEIN O-MANNOSYL-TRANSFERASE 2"/>
    <property type="match status" value="1"/>
</dbReference>
<dbReference type="Proteomes" id="UP000010445">
    <property type="component" value="Unassembled WGS sequence"/>
</dbReference>
<feature type="transmembrane region" description="Helical" evidence="10">
    <location>
        <begin position="460"/>
        <end position="479"/>
    </location>
</feature>
<evidence type="ECO:0000256" key="1">
    <source>
        <dbReference type="ARBA" id="ARBA00004127"/>
    </source>
</evidence>
<feature type="transmembrane region" description="Helical" evidence="10">
    <location>
        <begin position="53"/>
        <end position="73"/>
    </location>
</feature>
<dbReference type="GO" id="GO:0004169">
    <property type="term" value="F:dolichyl-phosphate-mannose-protein mannosyltransferase activity"/>
    <property type="evidence" value="ECO:0007669"/>
    <property type="project" value="UniProtKB-UniRule"/>
</dbReference>
<dbReference type="eggNOG" id="COG4346">
    <property type="taxonomic scope" value="Bacteria"/>
</dbReference>
<evidence type="ECO:0000256" key="6">
    <source>
        <dbReference type="ARBA" id="ARBA00022692"/>
    </source>
</evidence>
<dbReference type="PANTHER" id="PTHR10050">
    <property type="entry name" value="DOLICHYL-PHOSPHATE-MANNOSE--PROTEIN MANNOSYLTRANSFERASE"/>
    <property type="match status" value="1"/>
</dbReference>
<keyword evidence="6 10" id="KW-0812">Transmembrane</keyword>
<dbReference type="InterPro" id="IPR003342">
    <property type="entry name" value="ArnT-like_N"/>
</dbReference>
<keyword evidence="5 10" id="KW-0808">Transferase</keyword>
<name>L1MIU3_9CORY</name>
<dbReference type="STRING" id="1035195.HMPREF9997_00918"/>
<dbReference type="AlphaFoldDB" id="L1MIU3"/>
<dbReference type="Pfam" id="PF02366">
    <property type="entry name" value="PMT"/>
    <property type="match status" value="1"/>
</dbReference>
<evidence type="ECO:0000256" key="8">
    <source>
        <dbReference type="ARBA" id="ARBA00023136"/>
    </source>
</evidence>
<feature type="domain" description="Protein O-mannosyl-transferase C-terminal four TM" evidence="12">
    <location>
        <begin position="345"/>
        <end position="553"/>
    </location>
</feature>